<feature type="chain" id="PRO_5004638903" description="Outer membrane lipoprotein" evidence="1">
    <location>
        <begin position="23"/>
        <end position="111"/>
    </location>
</feature>
<dbReference type="RefSeq" id="WP_021704367.1">
    <property type="nucleotide sequence ID" value="NZ_BATJ01000003.1"/>
</dbReference>
<sequence length="111" mass="12090">MKAQRLNVALASLMLAGCVAPANRLSDEARQVHVRLDSGFNADGCQWKGSVTGSEGHWYNYLFYPNDVMMHGALNDIKNQAAALGANTVYLIAPQDFTTSFSVLGSAYWCD</sequence>
<dbReference type="InterPro" id="IPR025294">
    <property type="entry name" value="DUF4156"/>
</dbReference>
<evidence type="ECO:0000313" key="3">
    <source>
        <dbReference type="Proteomes" id="UP000016570"/>
    </source>
</evidence>
<dbReference type="AlphaFoldDB" id="U3BI89"/>
<dbReference type="EMBL" id="BATJ01000003">
    <property type="protein sequence ID" value="GAD66378.1"/>
    <property type="molecule type" value="Genomic_DNA"/>
</dbReference>
<name>U3BI89_VIBPR</name>
<dbReference type="Proteomes" id="UP000016570">
    <property type="component" value="Unassembled WGS sequence"/>
</dbReference>
<organism evidence="2 3">
    <name type="scientific">Vibrio proteolyticus NBRC 13287</name>
    <dbReference type="NCBI Taxonomy" id="1219065"/>
    <lineage>
        <taxon>Bacteria</taxon>
        <taxon>Pseudomonadati</taxon>
        <taxon>Pseudomonadota</taxon>
        <taxon>Gammaproteobacteria</taxon>
        <taxon>Vibrionales</taxon>
        <taxon>Vibrionaceae</taxon>
        <taxon>Vibrio</taxon>
    </lineage>
</organism>
<proteinExistence type="predicted"/>
<protein>
    <recommendedName>
        <fullName evidence="4">Outer membrane lipoprotein</fullName>
    </recommendedName>
</protein>
<dbReference type="STRING" id="1219065.VPR01S_03_02880"/>
<dbReference type="eggNOG" id="ENOG5032E3Y">
    <property type="taxonomic scope" value="Bacteria"/>
</dbReference>
<evidence type="ECO:0008006" key="4">
    <source>
        <dbReference type="Google" id="ProtNLM"/>
    </source>
</evidence>
<keyword evidence="1" id="KW-0732">Signal</keyword>
<gene>
    <name evidence="2" type="ORF">VPR01S_03_02880</name>
</gene>
<reference evidence="2 3" key="1">
    <citation type="submission" date="2013-09" db="EMBL/GenBank/DDBJ databases">
        <title>Whole genome shotgun sequence of Vibrio proteolyticus NBRC 13287.</title>
        <authorList>
            <person name="Isaki S."/>
            <person name="Hosoyama A."/>
            <person name="Numata M."/>
            <person name="Hashimoto M."/>
            <person name="Hosoyama Y."/>
            <person name="Tsuchikane K."/>
            <person name="Noguchi M."/>
            <person name="Hirakata S."/>
            <person name="Ichikawa N."/>
            <person name="Ohji S."/>
            <person name="Yamazoe A."/>
            <person name="Fujita N."/>
        </authorList>
    </citation>
    <scope>NUCLEOTIDE SEQUENCE [LARGE SCALE GENOMIC DNA]</scope>
    <source>
        <strain evidence="2 3">NBRC 13287</strain>
    </source>
</reference>
<feature type="signal peptide" evidence="1">
    <location>
        <begin position="1"/>
        <end position="22"/>
    </location>
</feature>
<evidence type="ECO:0000313" key="2">
    <source>
        <dbReference type="EMBL" id="GAD66378.1"/>
    </source>
</evidence>
<comment type="caution">
    <text evidence="2">The sequence shown here is derived from an EMBL/GenBank/DDBJ whole genome shotgun (WGS) entry which is preliminary data.</text>
</comment>
<dbReference type="PROSITE" id="PS51257">
    <property type="entry name" value="PROKAR_LIPOPROTEIN"/>
    <property type="match status" value="1"/>
</dbReference>
<keyword evidence="3" id="KW-1185">Reference proteome</keyword>
<evidence type="ECO:0000256" key="1">
    <source>
        <dbReference type="SAM" id="SignalP"/>
    </source>
</evidence>
<dbReference type="Pfam" id="PF13698">
    <property type="entry name" value="DUF4156"/>
    <property type="match status" value="1"/>
</dbReference>
<accession>U3BI89</accession>